<dbReference type="AlphaFoldDB" id="A0A3N0YUE7"/>
<organism evidence="2 3">
    <name type="scientific">Anabarilius grahami</name>
    <name type="common">Kanglang fish</name>
    <name type="synonym">Barilius grahami</name>
    <dbReference type="NCBI Taxonomy" id="495550"/>
    <lineage>
        <taxon>Eukaryota</taxon>
        <taxon>Metazoa</taxon>
        <taxon>Chordata</taxon>
        <taxon>Craniata</taxon>
        <taxon>Vertebrata</taxon>
        <taxon>Euteleostomi</taxon>
        <taxon>Actinopterygii</taxon>
        <taxon>Neopterygii</taxon>
        <taxon>Teleostei</taxon>
        <taxon>Ostariophysi</taxon>
        <taxon>Cypriniformes</taxon>
        <taxon>Xenocyprididae</taxon>
        <taxon>Xenocypridinae</taxon>
        <taxon>Xenocypridinae incertae sedis</taxon>
        <taxon>Anabarilius</taxon>
    </lineage>
</organism>
<protein>
    <submittedName>
        <fullName evidence="2">Uncharacterized protein</fullName>
    </submittedName>
</protein>
<gene>
    <name evidence="2" type="ORF">DPX16_15926</name>
</gene>
<evidence type="ECO:0000256" key="1">
    <source>
        <dbReference type="SAM" id="MobiDB-lite"/>
    </source>
</evidence>
<comment type="caution">
    <text evidence="2">The sequence shown here is derived from an EMBL/GenBank/DDBJ whole genome shotgun (WGS) entry which is preliminary data.</text>
</comment>
<feature type="compositionally biased region" description="Basic and acidic residues" evidence="1">
    <location>
        <begin position="68"/>
        <end position="78"/>
    </location>
</feature>
<evidence type="ECO:0000313" key="2">
    <source>
        <dbReference type="EMBL" id="ROL49600.1"/>
    </source>
</evidence>
<dbReference type="Proteomes" id="UP000281406">
    <property type="component" value="Unassembled WGS sequence"/>
</dbReference>
<sequence>MGQRDSHERIRARGDGGTLRETEKVRRDKEGAMCPLLFQPRGVWSPQRLPTELPTTPGCSRECLDKGSGQEKLMRGRDGAGLQGPPWGLGEPRKSTVTLWLLGMWLGERHRGEIFLFEAQLRTLLDRPDYGQESKEKRRSKQAGFSSMVTVSYKNKVNFLRHFAKQTQHRDDKNEWKQRRK</sequence>
<keyword evidence="3" id="KW-1185">Reference proteome</keyword>
<name>A0A3N0YUE7_ANAGA</name>
<feature type="region of interest" description="Disordered" evidence="1">
    <location>
        <begin position="68"/>
        <end position="89"/>
    </location>
</feature>
<dbReference type="EMBL" id="RJVU01026577">
    <property type="protein sequence ID" value="ROL49600.1"/>
    <property type="molecule type" value="Genomic_DNA"/>
</dbReference>
<proteinExistence type="predicted"/>
<evidence type="ECO:0000313" key="3">
    <source>
        <dbReference type="Proteomes" id="UP000281406"/>
    </source>
</evidence>
<reference evidence="2 3" key="1">
    <citation type="submission" date="2018-10" db="EMBL/GenBank/DDBJ databases">
        <title>Genome assembly for a Yunnan-Guizhou Plateau 3E fish, Anabarilius grahami (Regan), and its evolutionary and genetic applications.</title>
        <authorList>
            <person name="Jiang W."/>
        </authorList>
    </citation>
    <scope>NUCLEOTIDE SEQUENCE [LARGE SCALE GENOMIC DNA]</scope>
    <source>
        <strain evidence="2">AG-KIZ</strain>
        <tissue evidence="2">Muscle</tissue>
    </source>
</reference>
<feature type="region of interest" description="Disordered" evidence="1">
    <location>
        <begin position="1"/>
        <end position="23"/>
    </location>
</feature>
<accession>A0A3N0YUE7</accession>